<evidence type="ECO:0000256" key="4">
    <source>
        <dbReference type="ARBA" id="ARBA00022801"/>
    </source>
</evidence>
<organism evidence="10 11">
    <name type="scientific">Brachybacterium endophyticum</name>
    <dbReference type="NCBI Taxonomy" id="2182385"/>
    <lineage>
        <taxon>Bacteria</taxon>
        <taxon>Bacillati</taxon>
        <taxon>Actinomycetota</taxon>
        <taxon>Actinomycetes</taxon>
        <taxon>Micrococcales</taxon>
        <taxon>Dermabacteraceae</taxon>
        <taxon>Brachybacterium</taxon>
    </lineage>
</organism>
<evidence type="ECO:0000313" key="11">
    <source>
        <dbReference type="Proteomes" id="UP000245590"/>
    </source>
</evidence>
<evidence type="ECO:0000256" key="5">
    <source>
        <dbReference type="ARBA" id="ARBA00022989"/>
    </source>
</evidence>
<dbReference type="CDD" id="cd19756">
    <property type="entry name" value="Bbox2"/>
    <property type="match status" value="1"/>
</dbReference>
<dbReference type="PANTHER" id="PTHR43731:SF14">
    <property type="entry name" value="PRESENILIN-ASSOCIATED RHOMBOID-LIKE PROTEIN, MITOCHONDRIAL"/>
    <property type="match status" value="1"/>
</dbReference>
<name>A0A2U2RN74_9MICO</name>
<feature type="region of interest" description="Disordered" evidence="7">
    <location>
        <begin position="1"/>
        <end position="75"/>
    </location>
</feature>
<keyword evidence="10" id="KW-0645">Protease</keyword>
<dbReference type="InterPro" id="IPR035952">
    <property type="entry name" value="Rhomboid-like_sf"/>
</dbReference>
<dbReference type="RefSeq" id="WP_109274180.1">
    <property type="nucleotide sequence ID" value="NZ_QFKX01000001.1"/>
</dbReference>
<comment type="subcellular location">
    <subcellularLocation>
        <location evidence="1">Membrane</location>
        <topology evidence="1">Multi-pass membrane protein</topology>
    </subcellularLocation>
</comment>
<evidence type="ECO:0000313" key="10">
    <source>
        <dbReference type="EMBL" id="PWH07296.1"/>
    </source>
</evidence>
<feature type="compositionally biased region" description="Gly residues" evidence="7">
    <location>
        <begin position="45"/>
        <end position="64"/>
    </location>
</feature>
<dbReference type="SUPFAM" id="SSF144091">
    <property type="entry name" value="Rhomboid-like"/>
    <property type="match status" value="1"/>
</dbReference>
<dbReference type="EMBL" id="QFKX01000001">
    <property type="protein sequence ID" value="PWH07296.1"/>
    <property type="molecule type" value="Genomic_DNA"/>
</dbReference>
<keyword evidence="6 8" id="KW-0472">Membrane</keyword>
<reference evidence="10 11" key="1">
    <citation type="submission" date="2018-05" db="EMBL/GenBank/DDBJ databases">
        <title>Brachybacterium sp. M1HQ-2T, whole genome shotgun sequence.</title>
        <authorList>
            <person name="Tuo L."/>
        </authorList>
    </citation>
    <scope>NUCLEOTIDE SEQUENCE [LARGE SCALE GENOMIC DNA]</scope>
    <source>
        <strain evidence="10 11">M1HQ-2</strain>
    </source>
</reference>
<feature type="transmembrane region" description="Helical" evidence="8">
    <location>
        <begin position="333"/>
        <end position="355"/>
    </location>
</feature>
<dbReference type="InterPro" id="IPR022764">
    <property type="entry name" value="Peptidase_S54_rhomboid_dom"/>
</dbReference>
<comment type="caution">
    <text evidence="10">The sequence shown here is derived from an EMBL/GenBank/DDBJ whole genome shotgun (WGS) entry which is preliminary data.</text>
</comment>
<dbReference type="InterPro" id="IPR050925">
    <property type="entry name" value="Rhomboid_protease_S54"/>
</dbReference>
<accession>A0A2U2RN74</accession>
<evidence type="ECO:0000256" key="1">
    <source>
        <dbReference type="ARBA" id="ARBA00004141"/>
    </source>
</evidence>
<feature type="transmembrane region" description="Helical" evidence="8">
    <location>
        <begin position="216"/>
        <end position="235"/>
    </location>
</feature>
<feature type="transmembrane region" description="Helical" evidence="8">
    <location>
        <begin position="241"/>
        <end position="262"/>
    </location>
</feature>
<dbReference type="Gene3D" id="1.20.1540.10">
    <property type="entry name" value="Rhomboid-like"/>
    <property type="match status" value="1"/>
</dbReference>
<dbReference type="Pfam" id="PF01694">
    <property type="entry name" value="Rhomboid"/>
    <property type="match status" value="1"/>
</dbReference>
<keyword evidence="3 8" id="KW-0812">Transmembrane</keyword>
<gene>
    <name evidence="10" type="ORF">DEO23_01195</name>
</gene>
<evidence type="ECO:0000256" key="3">
    <source>
        <dbReference type="ARBA" id="ARBA00022692"/>
    </source>
</evidence>
<feature type="transmembrane region" description="Helical" evidence="8">
    <location>
        <begin position="297"/>
        <end position="313"/>
    </location>
</feature>
<evidence type="ECO:0000256" key="8">
    <source>
        <dbReference type="SAM" id="Phobius"/>
    </source>
</evidence>
<evidence type="ECO:0000256" key="6">
    <source>
        <dbReference type="ARBA" id="ARBA00023136"/>
    </source>
</evidence>
<keyword evidence="4" id="KW-0378">Hydrolase</keyword>
<evidence type="ECO:0000256" key="2">
    <source>
        <dbReference type="ARBA" id="ARBA00009045"/>
    </source>
</evidence>
<comment type="similarity">
    <text evidence="2">Belongs to the peptidase S54 family.</text>
</comment>
<keyword evidence="5 8" id="KW-1133">Transmembrane helix</keyword>
<dbReference type="Proteomes" id="UP000245590">
    <property type="component" value="Unassembled WGS sequence"/>
</dbReference>
<dbReference type="GO" id="GO:0004252">
    <property type="term" value="F:serine-type endopeptidase activity"/>
    <property type="evidence" value="ECO:0007669"/>
    <property type="project" value="InterPro"/>
</dbReference>
<dbReference type="AlphaFoldDB" id="A0A2U2RN74"/>
<sequence length="364" mass="37413">MENRPTYGYGADDQEPSPRPRPTYGYSSGGSDGTSGANGAPGAPGPGGFGGADGAGGSGGGQGIPSGEQAGAPVCPRHPDRVSYVRCKRCGRPACGDCQRPAPVGMLCVDCERELGAQQRSASPRNMAGGRMGSATPFLTYGVIGICVALFLGQTLIPGGAVEQALIYAPVRTLAMPWTMITSGFLHGGIFHLLLNMYAMYLVGTHLERTLGHWRFGAIFLLSLFAGHVAVLLFADPTASSWVAPTLGASGGIFGMFGTLFIVNRRMGAETTQILVLIALNLVITFTIPNISWQGHLGGLVMGTAVTAAMFALRPKASPGADRGALAKRSAALHAGVLVLGLALCLAIIALKVVLAPSGALPLL</sequence>
<dbReference type="GO" id="GO:0016020">
    <property type="term" value="C:membrane"/>
    <property type="evidence" value="ECO:0007669"/>
    <property type="project" value="UniProtKB-SubCell"/>
</dbReference>
<dbReference type="PANTHER" id="PTHR43731">
    <property type="entry name" value="RHOMBOID PROTEASE"/>
    <property type="match status" value="1"/>
</dbReference>
<feature type="domain" description="Peptidase S54 rhomboid" evidence="9">
    <location>
        <begin position="177"/>
        <end position="311"/>
    </location>
</feature>
<proteinExistence type="inferred from homology"/>
<protein>
    <submittedName>
        <fullName evidence="10">Rhomboid family intramembrane serine protease</fullName>
    </submittedName>
</protein>
<evidence type="ECO:0000259" key="9">
    <source>
        <dbReference type="Pfam" id="PF01694"/>
    </source>
</evidence>
<feature type="transmembrane region" description="Helical" evidence="8">
    <location>
        <begin position="177"/>
        <end position="204"/>
    </location>
</feature>
<keyword evidence="11" id="KW-1185">Reference proteome</keyword>
<dbReference type="GO" id="GO:0006508">
    <property type="term" value="P:proteolysis"/>
    <property type="evidence" value="ECO:0007669"/>
    <property type="project" value="UniProtKB-KW"/>
</dbReference>
<dbReference type="OrthoDB" id="9807874at2"/>
<feature type="transmembrane region" description="Helical" evidence="8">
    <location>
        <begin position="274"/>
        <end position="291"/>
    </location>
</feature>
<evidence type="ECO:0000256" key="7">
    <source>
        <dbReference type="SAM" id="MobiDB-lite"/>
    </source>
</evidence>
<feature type="transmembrane region" description="Helical" evidence="8">
    <location>
        <begin position="138"/>
        <end position="157"/>
    </location>
</feature>